<keyword evidence="4" id="KW-0812">Transmembrane</keyword>
<comment type="caution">
    <text evidence="6">The sequence shown here is derived from an EMBL/GenBank/DDBJ whole genome shotgun (WGS) entry which is preliminary data.</text>
</comment>
<evidence type="ECO:0000259" key="5">
    <source>
        <dbReference type="Pfam" id="PF00535"/>
    </source>
</evidence>
<feature type="domain" description="Glycosyltransferase 2-like" evidence="5">
    <location>
        <begin position="46"/>
        <end position="179"/>
    </location>
</feature>
<dbReference type="InterPro" id="IPR029044">
    <property type="entry name" value="Nucleotide-diphossugar_trans"/>
</dbReference>
<dbReference type="EMBL" id="JBHSGW010000004">
    <property type="protein sequence ID" value="MFC4739630.1"/>
    <property type="molecule type" value="Genomic_DNA"/>
</dbReference>
<reference evidence="7" key="1">
    <citation type="journal article" date="2019" name="Int. J. Syst. Evol. Microbiol.">
        <title>The Global Catalogue of Microorganisms (GCM) 10K type strain sequencing project: providing services to taxonomists for standard genome sequencing and annotation.</title>
        <authorList>
            <consortium name="The Broad Institute Genomics Platform"/>
            <consortium name="The Broad Institute Genome Sequencing Center for Infectious Disease"/>
            <person name="Wu L."/>
            <person name="Ma J."/>
        </authorList>
    </citation>
    <scope>NUCLEOTIDE SEQUENCE [LARGE SCALE GENOMIC DNA]</scope>
    <source>
        <strain evidence="7">CCUG 50349</strain>
    </source>
</reference>
<feature type="transmembrane region" description="Helical" evidence="4">
    <location>
        <begin position="286"/>
        <end position="306"/>
    </location>
</feature>
<dbReference type="Pfam" id="PF00535">
    <property type="entry name" value="Glycos_transf_2"/>
    <property type="match status" value="1"/>
</dbReference>
<evidence type="ECO:0000313" key="6">
    <source>
        <dbReference type="EMBL" id="MFC4739630.1"/>
    </source>
</evidence>
<organism evidence="6 7">
    <name type="scientific">Flavobacterium ponti</name>
    <dbReference type="NCBI Taxonomy" id="665133"/>
    <lineage>
        <taxon>Bacteria</taxon>
        <taxon>Pseudomonadati</taxon>
        <taxon>Bacteroidota</taxon>
        <taxon>Flavobacteriia</taxon>
        <taxon>Flavobacteriales</taxon>
        <taxon>Flavobacteriaceae</taxon>
        <taxon>Flavobacterium</taxon>
    </lineage>
</organism>
<keyword evidence="4" id="KW-1133">Transmembrane helix</keyword>
<dbReference type="GO" id="GO:0016757">
    <property type="term" value="F:glycosyltransferase activity"/>
    <property type="evidence" value="ECO:0007669"/>
    <property type="project" value="UniProtKB-KW"/>
</dbReference>
<gene>
    <name evidence="6" type="ORF">ACFO3U_06445</name>
</gene>
<sequence>MEMILFILLYSFIAIVVIQFIYYIGIFGRFTFAKNQTITPKKVPVSVIVCAKNEAENVKKFFPLLANQNYSDYEIVLIDDASSDETLDIFEEYEKQYSNVKLVKVENNEAFWANKKFALTLGIKASSKDYLVFTDADCYPNSKDWLQQITAQFTMKKTIVLGYGAYDKIKNSFLNKIIRFETLLTAVQYFSWAKIGKPYMGVGRNLAYKKSVFFDNRGFMDHMRVRSGDDDLFVNQASNKGNTTVIYTPESFTYSTPRTTYKDWFNQKRRHVTTAKLYKPFDKFQLGLYFLTQFLFFVLAIILLAFQFQWMIVTGIILFRYLFTWISLGYGAGKLKEKDVMYWYPIIELVLIFTHINIFFTNIFSKPVHWK</sequence>
<dbReference type="SUPFAM" id="SSF53448">
    <property type="entry name" value="Nucleotide-diphospho-sugar transferases"/>
    <property type="match status" value="1"/>
</dbReference>
<evidence type="ECO:0000256" key="1">
    <source>
        <dbReference type="ARBA" id="ARBA00006739"/>
    </source>
</evidence>
<evidence type="ECO:0000313" key="7">
    <source>
        <dbReference type="Proteomes" id="UP001595885"/>
    </source>
</evidence>
<proteinExistence type="inferred from homology"/>
<name>A0ABV9P406_9FLAO</name>
<dbReference type="InterPro" id="IPR001173">
    <property type="entry name" value="Glyco_trans_2-like"/>
</dbReference>
<keyword evidence="4" id="KW-0472">Membrane</keyword>
<dbReference type="Gene3D" id="3.90.550.10">
    <property type="entry name" value="Spore Coat Polysaccharide Biosynthesis Protein SpsA, Chain A"/>
    <property type="match status" value="1"/>
</dbReference>
<evidence type="ECO:0000256" key="4">
    <source>
        <dbReference type="SAM" id="Phobius"/>
    </source>
</evidence>
<evidence type="ECO:0000256" key="3">
    <source>
        <dbReference type="ARBA" id="ARBA00022679"/>
    </source>
</evidence>
<keyword evidence="3 6" id="KW-0808">Transferase</keyword>
<feature type="transmembrane region" description="Helical" evidence="4">
    <location>
        <begin position="312"/>
        <end position="330"/>
    </location>
</feature>
<feature type="transmembrane region" description="Helical" evidence="4">
    <location>
        <begin position="6"/>
        <end position="32"/>
    </location>
</feature>
<feature type="transmembrane region" description="Helical" evidence="4">
    <location>
        <begin position="342"/>
        <end position="364"/>
    </location>
</feature>
<dbReference type="RefSeq" id="WP_379739435.1">
    <property type="nucleotide sequence ID" value="NZ_JBHSGW010000004.1"/>
</dbReference>
<keyword evidence="7" id="KW-1185">Reference proteome</keyword>
<dbReference type="PANTHER" id="PTHR43630">
    <property type="entry name" value="POLY-BETA-1,6-N-ACETYL-D-GLUCOSAMINE SYNTHASE"/>
    <property type="match status" value="1"/>
</dbReference>
<comment type="similarity">
    <text evidence="1">Belongs to the glycosyltransferase 2 family.</text>
</comment>
<accession>A0ABV9P406</accession>
<dbReference type="EC" id="2.4.-.-" evidence="6"/>
<dbReference type="Proteomes" id="UP001595885">
    <property type="component" value="Unassembled WGS sequence"/>
</dbReference>
<keyword evidence="2 6" id="KW-0328">Glycosyltransferase</keyword>
<protein>
    <submittedName>
        <fullName evidence="6">Glycosyltransferase</fullName>
        <ecNumber evidence="6">2.4.-.-</ecNumber>
    </submittedName>
</protein>
<dbReference type="PANTHER" id="PTHR43630:SF1">
    <property type="entry name" value="POLY-BETA-1,6-N-ACETYL-D-GLUCOSAMINE SYNTHASE"/>
    <property type="match status" value="1"/>
</dbReference>
<evidence type="ECO:0000256" key="2">
    <source>
        <dbReference type="ARBA" id="ARBA00022676"/>
    </source>
</evidence>